<evidence type="ECO:0000256" key="2">
    <source>
        <dbReference type="ARBA" id="ARBA00022723"/>
    </source>
</evidence>
<dbReference type="SUPFAM" id="SSF55486">
    <property type="entry name" value="Metalloproteases ('zincins'), catalytic domain"/>
    <property type="match status" value="1"/>
</dbReference>
<proteinExistence type="predicted"/>
<organism evidence="7 8">
    <name type="scientific">Streptococcus pluranimalium</name>
    <dbReference type="NCBI Taxonomy" id="82348"/>
    <lineage>
        <taxon>Bacteria</taxon>
        <taxon>Bacillati</taxon>
        <taxon>Bacillota</taxon>
        <taxon>Bacilli</taxon>
        <taxon>Lactobacillales</taxon>
        <taxon>Streptococcaceae</taxon>
        <taxon>Streptococcus</taxon>
    </lineage>
</organism>
<dbReference type="AlphaFoldDB" id="A0A345VKI5"/>
<keyword evidence="3" id="KW-0378">Hydrolase</keyword>
<evidence type="ECO:0000256" key="3">
    <source>
        <dbReference type="ARBA" id="ARBA00022801"/>
    </source>
</evidence>
<reference evidence="7 8" key="1">
    <citation type="submission" date="2017-07" db="EMBL/GenBank/DDBJ databases">
        <title>Streptococcus pluranimalium as cause of bovine abortion.</title>
        <authorList>
            <person name="Rodriguez Campos S."/>
            <person name="Gobeli Brawand S."/>
            <person name="Brodard I."/>
            <person name="Rychener L."/>
            <person name="Perreten V."/>
        </authorList>
    </citation>
    <scope>NUCLEOTIDE SEQUENCE [LARGE SCALE GENOMIC DNA]</scope>
    <source>
        <strain evidence="7 8">14A0014</strain>
    </source>
</reference>
<keyword evidence="5" id="KW-1133">Transmembrane helix</keyword>
<dbReference type="EMBL" id="CP022601">
    <property type="protein sequence ID" value="AXJ13237.1"/>
    <property type="molecule type" value="Genomic_DNA"/>
</dbReference>
<name>A0A345VKI5_9STRE</name>
<dbReference type="GO" id="GO:0004222">
    <property type="term" value="F:metalloendopeptidase activity"/>
    <property type="evidence" value="ECO:0007669"/>
    <property type="project" value="InterPro"/>
</dbReference>
<sequence>MIGKYACMRFLFKLLLAIPKLILSFIWNVVFSLIKTFLVLGFIILALMYYANHSSSPVANHLSNFFETVTTVFDQSRFDNPAELGKQLAHLETDSHDHLDGARWSTDSATIYIETQNTSFRSAYKEAIEAWNQTGAFQFKLVSQPDQARIIAKDYSDASTQAAGLANTKTNELTNHLVSVDVYLNAHYLFDPSYGYTQERIVNTAIHELGHAIGLGHNDHQESVMQSVGSYYGIQDVDIEAVKTLYSTTKNETA</sequence>
<keyword evidence="5" id="KW-0472">Membrane</keyword>
<feature type="domain" description="Peptidase M10 metallopeptidase" evidence="6">
    <location>
        <begin position="115"/>
        <end position="246"/>
    </location>
</feature>
<feature type="transmembrane region" description="Helical" evidence="5">
    <location>
        <begin position="21"/>
        <end position="50"/>
    </location>
</feature>
<keyword evidence="2" id="KW-0479">Metal-binding</keyword>
<evidence type="ECO:0000256" key="4">
    <source>
        <dbReference type="ARBA" id="ARBA00022833"/>
    </source>
</evidence>
<accession>A0A345VKI5</accession>
<keyword evidence="4" id="KW-0862">Zinc</keyword>
<dbReference type="GO" id="GO:0008270">
    <property type="term" value="F:zinc ion binding"/>
    <property type="evidence" value="ECO:0007669"/>
    <property type="project" value="InterPro"/>
</dbReference>
<evidence type="ECO:0000313" key="7">
    <source>
        <dbReference type="EMBL" id="AXJ13237.1"/>
    </source>
</evidence>
<keyword evidence="1" id="KW-0645">Protease</keyword>
<dbReference type="Gene3D" id="3.40.390.10">
    <property type="entry name" value="Collagenase (Catalytic Domain)"/>
    <property type="match status" value="1"/>
</dbReference>
<dbReference type="PRINTS" id="PR00138">
    <property type="entry name" value="MATRIXIN"/>
</dbReference>
<evidence type="ECO:0000313" key="8">
    <source>
        <dbReference type="Proteomes" id="UP000255411"/>
    </source>
</evidence>
<dbReference type="Pfam" id="PF00413">
    <property type="entry name" value="Peptidase_M10"/>
    <property type="match status" value="1"/>
</dbReference>
<protein>
    <recommendedName>
        <fullName evidence="6">Peptidase M10 metallopeptidase domain-containing protein</fullName>
    </recommendedName>
</protein>
<dbReference type="InterPro" id="IPR021190">
    <property type="entry name" value="Pept_M10A"/>
</dbReference>
<evidence type="ECO:0000256" key="5">
    <source>
        <dbReference type="SAM" id="Phobius"/>
    </source>
</evidence>
<dbReference type="GO" id="GO:0031012">
    <property type="term" value="C:extracellular matrix"/>
    <property type="evidence" value="ECO:0007669"/>
    <property type="project" value="InterPro"/>
</dbReference>
<dbReference type="InterPro" id="IPR024079">
    <property type="entry name" value="MetalloPept_cat_dom_sf"/>
</dbReference>
<dbReference type="GO" id="GO:0006508">
    <property type="term" value="P:proteolysis"/>
    <property type="evidence" value="ECO:0007669"/>
    <property type="project" value="UniProtKB-KW"/>
</dbReference>
<dbReference type="InterPro" id="IPR001818">
    <property type="entry name" value="Pept_M10_metallopeptidase"/>
</dbReference>
<evidence type="ECO:0000256" key="1">
    <source>
        <dbReference type="ARBA" id="ARBA00022670"/>
    </source>
</evidence>
<dbReference type="CDD" id="cd04268">
    <property type="entry name" value="ZnMc_MMP_like"/>
    <property type="match status" value="1"/>
</dbReference>
<gene>
    <name evidence="7" type="ORF">Sp14A_13240</name>
</gene>
<keyword evidence="5" id="KW-0812">Transmembrane</keyword>
<dbReference type="Proteomes" id="UP000255411">
    <property type="component" value="Chromosome"/>
</dbReference>
<evidence type="ECO:0000259" key="6">
    <source>
        <dbReference type="Pfam" id="PF00413"/>
    </source>
</evidence>